<keyword evidence="4" id="KW-1185">Reference proteome</keyword>
<comment type="caution">
    <text evidence="3">The sequence shown here is derived from an EMBL/GenBank/DDBJ whole genome shotgun (WGS) entry which is preliminary data.</text>
</comment>
<accession>A0A4U0XPR8</accession>
<protein>
    <recommendedName>
        <fullName evidence="5">Non-hemolytic phospholipase C</fullName>
    </recommendedName>
</protein>
<evidence type="ECO:0000313" key="4">
    <source>
        <dbReference type="Proteomes" id="UP000309340"/>
    </source>
</evidence>
<dbReference type="Pfam" id="PF04185">
    <property type="entry name" value="Phosphoesterase"/>
    <property type="match status" value="1"/>
</dbReference>
<dbReference type="Gene3D" id="3.40.720.10">
    <property type="entry name" value="Alkaline Phosphatase, subunit A"/>
    <property type="match status" value="2"/>
</dbReference>
<feature type="signal peptide" evidence="2">
    <location>
        <begin position="1"/>
        <end position="20"/>
    </location>
</feature>
<name>A0A4U0XPR8_9PEZI</name>
<dbReference type="GO" id="GO:0042578">
    <property type="term" value="F:phosphoric ester hydrolase activity"/>
    <property type="evidence" value="ECO:0007669"/>
    <property type="project" value="UniProtKB-ARBA"/>
</dbReference>
<sequence length="616" mass="67375">MSPIAQTLLATLAAASTAYAGSIADIEHVVLFMQENRAFDHYFGTMAGIRGFKDPNVQVNNGKPVWNQMVNGSLSNATDYLMPWALNYKGGSWNEATQCMEAGDNGWDSNHDALNGGLNNNWPLGNTPWSIGYFTRKDLPNHFAIAEAFTVGDMYQESVIASTNPNRVTWLSGSINAPGSPQAANEGGMTIDNNETPGCEGPNLNCYPLKWTTTPEFYEAAGVSWQLYQDTDNFDDNPLAWFQQYQTAANGSELQKKGMSYIGLEKFYEDAASGNLPQVSIIIGPAELSEHPPYMPRDGAWLQQRIVDTVTQSPQYNSTALIISYDETGGWGDHVVPYHSPQGTAGEWVEDPYGEYGYVYTGPGFRLPFYIVSPWTRGGNVYVENVDHNSQIKFVEEWLAAKGYNVTTDEMPAWRRANMADLTKAFDFDHPDLSVPSFPNASYPSTDDKGQWNGYAVCEATYNVTRPPVPYGQQTEATSLVTEEGFKSVRGQLTEGRYLTFEMNGFALTTSDVKLSATKATAKHDSKAQRFVIHQNGSKYAITSAVDSTSVAGPGPMRPGGYSAAATTFAITDLGNGKGYSLKASNGQYLTVGAQGQVSYGHEQCGFSVYSVTYDN</sequence>
<reference evidence="3 4" key="1">
    <citation type="submission" date="2017-03" db="EMBL/GenBank/DDBJ databases">
        <title>Genomes of endolithic fungi from Antarctica.</title>
        <authorList>
            <person name="Coleine C."/>
            <person name="Masonjones S."/>
            <person name="Stajich J.E."/>
        </authorList>
    </citation>
    <scope>NUCLEOTIDE SEQUENCE [LARGE SCALE GENOMIC DNA]</scope>
    <source>
        <strain evidence="3 4">CCFEE 5184</strain>
    </source>
</reference>
<dbReference type="InterPro" id="IPR007312">
    <property type="entry name" value="Phosphoesterase"/>
</dbReference>
<dbReference type="PANTHER" id="PTHR31956">
    <property type="entry name" value="NON-SPECIFIC PHOSPHOLIPASE C4-RELATED"/>
    <property type="match status" value="1"/>
</dbReference>
<gene>
    <name evidence="3" type="ORF">B0A55_03203</name>
</gene>
<organism evidence="3 4">
    <name type="scientific">Friedmanniomyces simplex</name>
    <dbReference type="NCBI Taxonomy" id="329884"/>
    <lineage>
        <taxon>Eukaryota</taxon>
        <taxon>Fungi</taxon>
        <taxon>Dikarya</taxon>
        <taxon>Ascomycota</taxon>
        <taxon>Pezizomycotina</taxon>
        <taxon>Dothideomycetes</taxon>
        <taxon>Dothideomycetidae</taxon>
        <taxon>Mycosphaerellales</taxon>
        <taxon>Teratosphaeriaceae</taxon>
        <taxon>Friedmanniomyces</taxon>
    </lineage>
</organism>
<proteinExistence type="predicted"/>
<evidence type="ECO:0000256" key="2">
    <source>
        <dbReference type="SAM" id="SignalP"/>
    </source>
</evidence>
<dbReference type="CDD" id="cd16014">
    <property type="entry name" value="PLC"/>
    <property type="match status" value="1"/>
</dbReference>
<dbReference type="AlphaFoldDB" id="A0A4U0XPR8"/>
<dbReference type="EMBL" id="NAJQ01000151">
    <property type="protein sequence ID" value="TKA76885.1"/>
    <property type="molecule type" value="Genomic_DNA"/>
</dbReference>
<feature type="chain" id="PRO_5020187087" description="Non-hemolytic phospholipase C" evidence="2">
    <location>
        <begin position="21"/>
        <end position="616"/>
    </location>
</feature>
<dbReference type="PANTHER" id="PTHR31956:SF1">
    <property type="entry name" value="NON-SPECIFIC PHOSPHOLIPASE C1"/>
    <property type="match status" value="1"/>
</dbReference>
<evidence type="ECO:0000313" key="3">
    <source>
        <dbReference type="EMBL" id="TKA76885.1"/>
    </source>
</evidence>
<evidence type="ECO:0008006" key="5">
    <source>
        <dbReference type="Google" id="ProtNLM"/>
    </source>
</evidence>
<keyword evidence="2" id="KW-0732">Signal</keyword>
<dbReference type="STRING" id="329884.A0A4U0XPR8"/>
<keyword evidence="1" id="KW-0378">Hydrolase</keyword>
<evidence type="ECO:0000256" key="1">
    <source>
        <dbReference type="ARBA" id="ARBA00022801"/>
    </source>
</evidence>
<dbReference type="InterPro" id="IPR017850">
    <property type="entry name" value="Alkaline_phosphatase_core_sf"/>
</dbReference>
<dbReference type="OrthoDB" id="5135119at2759"/>
<dbReference type="Proteomes" id="UP000309340">
    <property type="component" value="Unassembled WGS sequence"/>
</dbReference>